<name>A0A519BMN3_9DELT</name>
<dbReference type="AlphaFoldDB" id="A0A519BMN3"/>
<dbReference type="PIRSF" id="PIRSF009467">
    <property type="entry name" value="Ureas_acces_UreF"/>
    <property type="match status" value="1"/>
</dbReference>
<dbReference type="Proteomes" id="UP000319296">
    <property type="component" value="Unassembled WGS sequence"/>
</dbReference>
<comment type="caution">
    <text evidence="4">The sequence shown here is derived from an EMBL/GenBank/DDBJ whole genome shotgun (WGS) entry which is preliminary data.</text>
</comment>
<comment type="function">
    <text evidence="3">Required for maturation of urease via the functional incorporation of the urease nickel metallocenter.</text>
</comment>
<dbReference type="InterPro" id="IPR038277">
    <property type="entry name" value="UreF_sf"/>
</dbReference>
<reference evidence="4 5" key="1">
    <citation type="journal article" date="2019" name="ISME J.">
        <title>Insights into ecological role of a new deltaproteobacterial order Candidatus Acidulodesulfobacterales by metagenomics and metatranscriptomics.</title>
        <authorList>
            <person name="Tan S."/>
            <person name="Liu J."/>
            <person name="Fang Y."/>
            <person name="Hedlund B.P."/>
            <person name="Lian Z.H."/>
            <person name="Huang L.Y."/>
            <person name="Li J.T."/>
            <person name="Huang L.N."/>
            <person name="Li W.J."/>
            <person name="Jiang H.C."/>
            <person name="Dong H.L."/>
            <person name="Shu W.S."/>
        </authorList>
    </citation>
    <scope>NUCLEOTIDE SEQUENCE [LARGE SCALE GENOMIC DNA]</scope>
    <source>
        <strain evidence="4">AP1</strain>
    </source>
</reference>
<organism evidence="4 5">
    <name type="scientific">Candidatus Acididesulfobacter diazotrophicus</name>
    <dbReference type="NCBI Taxonomy" id="2597226"/>
    <lineage>
        <taxon>Bacteria</taxon>
        <taxon>Deltaproteobacteria</taxon>
        <taxon>Candidatus Acidulodesulfobacterales</taxon>
        <taxon>Candidatus Acididesulfobacter</taxon>
    </lineage>
</organism>
<dbReference type="HAMAP" id="MF_01385">
    <property type="entry name" value="UreF"/>
    <property type="match status" value="1"/>
</dbReference>
<dbReference type="PANTHER" id="PTHR33620">
    <property type="entry name" value="UREASE ACCESSORY PROTEIN F"/>
    <property type="match status" value="1"/>
</dbReference>
<evidence type="ECO:0000256" key="2">
    <source>
        <dbReference type="ARBA" id="ARBA00023186"/>
    </source>
</evidence>
<keyword evidence="2 3" id="KW-0143">Chaperone</keyword>
<dbReference type="GO" id="GO:0016151">
    <property type="term" value="F:nickel cation binding"/>
    <property type="evidence" value="ECO:0007669"/>
    <property type="project" value="UniProtKB-UniRule"/>
</dbReference>
<sequence>MNDGALLSLFQLTDTLFPSGLYAYSFGLETYVSKGTISNSTGFNIFLKNLIAGSIKHCDALILKLCMEAINKSDLEAVIYYDKIIHSMKVVREFREGDIQMGRQLLKIMRQLYSSEFTNRYSQKIENNTIYGHHIVVYALACNVLGIDIYSAILAYLYNIVSGIVGAGLRLIPLGQTEGQKTIDTFKGFLSTSVSEIMNYGEQDIYTFTPGIEIMGMKHETLYTRLFRS</sequence>
<keyword evidence="1 3" id="KW-0996">Nickel insertion</keyword>
<evidence type="ECO:0000256" key="1">
    <source>
        <dbReference type="ARBA" id="ARBA00022988"/>
    </source>
</evidence>
<comment type="subunit">
    <text evidence="3">UreD, UreF and UreG form a complex that acts as a GTP-hydrolysis-dependent molecular chaperone, activating the urease apoprotein by helping to assemble the nickel containing metallocenter of UreC. The UreE protein probably delivers the nickel.</text>
</comment>
<keyword evidence="3" id="KW-0963">Cytoplasm</keyword>
<dbReference type="GO" id="GO:0005737">
    <property type="term" value="C:cytoplasm"/>
    <property type="evidence" value="ECO:0007669"/>
    <property type="project" value="UniProtKB-SubCell"/>
</dbReference>
<gene>
    <name evidence="3" type="primary">ureF</name>
    <name evidence="4" type="ORF">EVG15_05730</name>
</gene>
<dbReference type="Pfam" id="PF01730">
    <property type="entry name" value="UreF"/>
    <property type="match status" value="1"/>
</dbReference>
<comment type="subcellular location">
    <subcellularLocation>
        <location evidence="3">Cytoplasm</location>
    </subcellularLocation>
</comment>
<protein>
    <recommendedName>
        <fullName evidence="3">Urease accessory protein UreF</fullName>
    </recommendedName>
</protein>
<evidence type="ECO:0000256" key="3">
    <source>
        <dbReference type="HAMAP-Rule" id="MF_01385"/>
    </source>
</evidence>
<comment type="similarity">
    <text evidence="3">Belongs to the UreF family.</text>
</comment>
<evidence type="ECO:0000313" key="5">
    <source>
        <dbReference type="Proteomes" id="UP000319296"/>
    </source>
</evidence>
<dbReference type="EMBL" id="SGBB01000008">
    <property type="protein sequence ID" value="RZD18530.1"/>
    <property type="molecule type" value="Genomic_DNA"/>
</dbReference>
<dbReference type="Gene3D" id="1.10.4190.10">
    <property type="entry name" value="Urease accessory protein UreF"/>
    <property type="match status" value="1"/>
</dbReference>
<dbReference type="InterPro" id="IPR002639">
    <property type="entry name" value="UreF"/>
</dbReference>
<proteinExistence type="inferred from homology"/>
<accession>A0A519BMN3</accession>
<dbReference type="PANTHER" id="PTHR33620:SF1">
    <property type="entry name" value="UREASE ACCESSORY PROTEIN F"/>
    <property type="match status" value="1"/>
</dbReference>
<evidence type="ECO:0000313" key="4">
    <source>
        <dbReference type="EMBL" id="RZD18530.1"/>
    </source>
</evidence>